<protein>
    <submittedName>
        <fullName evidence="1">Uncharacterized protein</fullName>
    </submittedName>
</protein>
<evidence type="ECO:0000313" key="1">
    <source>
        <dbReference type="EMBL" id="KOX76646.1"/>
    </source>
</evidence>
<keyword evidence="2" id="KW-1185">Reference proteome</keyword>
<sequence>MSWFCIKLRRKTHLRANFLVNSLLKMLSIHNGTNFASTIAGPIRTRLFEMKIKSNIHYHSAVMSSMCNGLRKLWLTLSKNSKKMIIIESGKREKQEECFWQKEKSIDLYISNAHLYSSWKYKINSNTEKLNSNLLALGFYEEVSQHFLEESYNLLLPYHDFKWSVELSHKRLANETFSFQT</sequence>
<dbReference type="Proteomes" id="UP000053105">
    <property type="component" value="Unassembled WGS sequence"/>
</dbReference>
<name>A0A0M9A543_9HYME</name>
<dbReference type="EMBL" id="KQ435743">
    <property type="protein sequence ID" value="KOX76646.1"/>
    <property type="molecule type" value="Genomic_DNA"/>
</dbReference>
<accession>A0A0M9A543</accession>
<proteinExistence type="predicted"/>
<reference evidence="1 2" key="1">
    <citation type="submission" date="2015-07" db="EMBL/GenBank/DDBJ databases">
        <title>The genome of Melipona quadrifasciata.</title>
        <authorList>
            <person name="Pan H."/>
            <person name="Kapheim K."/>
        </authorList>
    </citation>
    <scope>NUCLEOTIDE SEQUENCE [LARGE SCALE GENOMIC DNA]</scope>
    <source>
        <strain evidence="1">0111107301</strain>
        <tissue evidence="1">Whole body</tissue>
    </source>
</reference>
<gene>
    <name evidence="1" type="ORF">WN51_11875</name>
</gene>
<organism evidence="1 2">
    <name type="scientific">Melipona quadrifasciata</name>
    <dbReference type="NCBI Taxonomy" id="166423"/>
    <lineage>
        <taxon>Eukaryota</taxon>
        <taxon>Metazoa</taxon>
        <taxon>Ecdysozoa</taxon>
        <taxon>Arthropoda</taxon>
        <taxon>Hexapoda</taxon>
        <taxon>Insecta</taxon>
        <taxon>Pterygota</taxon>
        <taxon>Neoptera</taxon>
        <taxon>Endopterygota</taxon>
        <taxon>Hymenoptera</taxon>
        <taxon>Apocrita</taxon>
        <taxon>Aculeata</taxon>
        <taxon>Apoidea</taxon>
        <taxon>Anthophila</taxon>
        <taxon>Apidae</taxon>
        <taxon>Melipona</taxon>
    </lineage>
</organism>
<evidence type="ECO:0000313" key="2">
    <source>
        <dbReference type="Proteomes" id="UP000053105"/>
    </source>
</evidence>
<dbReference type="AlphaFoldDB" id="A0A0M9A543"/>